<evidence type="ECO:0000259" key="8">
    <source>
        <dbReference type="PROSITE" id="PS50885"/>
    </source>
</evidence>
<dbReference type="GO" id="GO:0007165">
    <property type="term" value="P:signal transduction"/>
    <property type="evidence" value="ECO:0007669"/>
    <property type="project" value="UniProtKB-KW"/>
</dbReference>
<dbReference type="Pfam" id="PF00672">
    <property type="entry name" value="HAMP"/>
    <property type="match status" value="1"/>
</dbReference>
<keyword evidence="6" id="KW-0472">Membrane</keyword>
<dbReference type="EMBL" id="LO017727">
    <property type="protein sequence ID" value="CRH04568.1"/>
    <property type="molecule type" value="Genomic_DNA"/>
</dbReference>
<dbReference type="PANTHER" id="PTHR32089:SF112">
    <property type="entry name" value="LYSOZYME-LIKE PROTEIN-RELATED"/>
    <property type="match status" value="1"/>
</dbReference>
<dbReference type="SUPFAM" id="SSF58104">
    <property type="entry name" value="Methyl-accepting chemotaxis protein (MCP) signaling domain"/>
    <property type="match status" value="3"/>
</dbReference>
<dbReference type="CDD" id="cd06225">
    <property type="entry name" value="HAMP"/>
    <property type="match status" value="1"/>
</dbReference>
<proteinExistence type="inferred from homology"/>
<dbReference type="PANTHER" id="PTHR32089">
    <property type="entry name" value="METHYL-ACCEPTING CHEMOTAXIS PROTEIN MCPB"/>
    <property type="match status" value="1"/>
</dbReference>
<dbReference type="AlphaFoldDB" id="A0A1S7LDD9"/>
<dbReference type="InterPro" id="IPR004089">
    <property type="entry name" value="MCPsignal_dom"/>
</dbReference>
<evidence type="ECO:0000256" key="4">
    <source>
        <dbReference type="SAM" id="Coils"/>
    </source>
</evidence>
<feature type="region of interest" description="Disordered" evidence="5">
    <location>
        <begin position="691"/>
        <end position="713"/>
    </location>
</feature>
<keyword evidence="4" id="KW-0175">Coiled coil</keyword>
<keyword evidence="6" id="KW-1133">Transmembrane helix</keyword>
<feature type="compositionally biased region" description="Basic and acidic residues" evidence="5">
    <location>
        <begin position="697"/>
        <end position="713"/>
    </location>
</feature>
<dbReference type="GO" id="GO:0016020">
    <property type="term" value="C:membrane"/>
    <property type="evidence" value="ECO:0007669"/>
    <property type="project" value="InterPro"/>
</dbReference>
<feature type="transmembrane region" description="Helical" evidence="6">
    <location>
        <begin position="206"/>
        <end position="229"/>
    </location>
</feature>
<name>A0A1S7LDD9_MAGMO</name>
<evidence type="ECO:0000259" key="7">
    <source>
        <dbReference type="PROSITE" id="PS50111"/>
    </source>
</evidence>
<organism evidence="9">
    <name type="scientific">Magnetococcus massalia (strain MO-1)</name>
    <dbReference type="NCBI Taxonomy" id="451514"/>
    <lineage>
        <taxon>Bacteria</taxon>
        <taxon>Pseudomonadati</taxon>
        <taxon>Pseudomonadota</taxon>
        <taxon>Magnetococcia</taxon>
        <taxon>Magnetococcales</taxon>
        <taxon>Magnetococcaceae</taxon>
        <taxon>Magnetococcus</taxon>
    </lineage>
</organism>
<comment type="similarity">
    <text evidence="2">Belongs to the methyl-accepting chemotaxis (MCP) protein family.</text>
</comment>
<dbReference type="Pfam" id="PF00015">
    <property type="entry name" value="MCPsignal"/>
    <property type="match status" value="1"/>
</dbReference>
<dbReference type="Gene3D" id="1.10.287.950">
    <property type="entry name" value="Methyl-accepting chemotaxis protein"/>
    <property type="match status" value="3"/>
</dbReference>
<evidence type="ECO:0000256" key="6">
    <source>
        <dbReference type="SAM" id="Phobius"/>
    </source>
</evidence>
<evidence type="ECO:0000256" key="1">
    <source>
        <dbReference type="ARBA" id="ARBA00023224"/>
    </source>
</evidence>
<evidence type="ECO:0000256" key="3">
    <source>
        <dbReference type="PROSITE-ProRule" id="PRU00284"/>
    </source>
</evidence>
<dbReference type="InterPro" id="IPR003660">
    <property type="entry name" value="HAMP_dom"/>
</dbReference>
<feature type="domain" description="HAMP" evidence="8">
    <location>
        <begin position="227"/>
        <end position="282"/>
    </location>
</feature>
<sequence length="713" mass="76631">MTLKQKLIGNGLAMGLLLGLVMALIVGFFNELNGGFSTILERSEDGVKNSKLSEQQVNAANLALAERAKHFIAIADDIVRANQSLKIVDRKIRGISESLTELAETVEEEAANLPEGDARDIMEEVADGLSDVQEVTKREALIGLKALVSRMVVFTKDINQEVSQLQGLTEELDASRERSQQVSRTNSQIEQVVLVFNEKLSEEQGLILTVLGLFIIITLASAFVFARIITRPIQNLKTELREFAEGEEPDLTNRLAIDRQDEIGELTHWFNQFVEVIHGIVVSTKASAHEVSSAAEALVKISESMHEESEKVNQRIKQAGVASEQTYEGMNAISDSTSQLSQDMGSAAEMIDRINANTNSISSSAEQANMNAREVAETTESVNGQMTGVNEAAEQSNHKITGVASSVERINESLQEVRTLCERASEEAGQAKGRTHSVASVVEQLTKAAEEIGHVVAVISNIAQQTNMLALNASIEAAGAGESGKGFSVVANEVKGLAQQTADATKMISSKISLIQEHTNEVSQVSIDVVQTVERIVVANQEILEAMDGQSVAVEEIATSMNSAAQDTESAALLVDQSTASMSNVNQRVQEISQGIYDVTTHVAETASGMDSASTNVSHAAKAAESIATHVTEAVEASQEIKVSLGSVERVAKRLEKLSSTVQENSQRMQDIGMELNVMLDRFKCDGSLEQGAAAEPEARAEAAEEAARANIS</sequence>
<feature type="coiled-coil region" evidence="4">
    <location>
        <begin position="158"/>
        <end position="185"/>
    </location>
</feature>
<feature type="transmembrane region" description="Helical" evidence="6">
    <location>
        <begin position="7"/>
        <end position="29"/>
    </location>
</feature>
<keyword evidence="1 3" id="KW-0807">Transducer</keyword>
<feature type="domain" description="Methyl-accepting transducer" evidence="7">
    <location>
        <begin position="364"/>
        <end position="586"/>
    </location>
</feature>
<dbReference type="PROSITE" id="PS50111">
    <property type="entry name" value="CHEMOTAXIS_TRANSDUC_2"/>
    <property type="match status" value="1"/>
</dbReference>
<evidence type="ECO:0000256" key="5">
    <source>
        <dbReference type="SAM" id="MobiDB-lite"/>
    </source>
</evidence>
<dbReference type="SMART" id="SM00283">
    <property type="entry name" value="MA"/>
    <property type="match status" value="1"/>
</dbReference>
<protein>
    <submittedName>
        <fullName evidence="9">Putative Methyl-accepting chemotaxis sensory transducer</fullName>
    </submittedName>
</protein>
<keyword evidence="6" id="KW-0812">Transmembrane</keyword>
<dbReference type="SMART" id="SM00304">
    <property type="entry name" value="HAMP"/>
    <property type="match status" value="1"/>
</dbReference>
<dbReference type="PROSITE" id="PS50885">
    <property type="entry name" value="HAMP"/>
    <property type="match status" value="1"/>
</dbReference>
<accession>A0A1S7LDD9</accession>
<evidence type="ECO:0000313" key="9">
    <source>
        <dbReference type="EMBL" id="CRH04568.1"/>
    </source>
</evidence>
<gene>
    <name evidence="9" type="ORF">MAGMO_0356</name>
</gene>
<evidence type="ECO:0000256" key="2">
    <source>
        <dbReference type="ARBA" id="ARBA00029447"/>
    </source>
</evidence>
<reference evidence="9" key="1">
    <citation type="submission" date="2015-04" db="EMBL/GenBank/DDBJ databases">
        <authorList>
            <person name="Syromyatnikov M.Y."/>
            <person name="Popov V.N."/>
        </authorList>
    </citation>
    <scope>NUCLEOTIDE SEQUENCE</scope>
    <source>
        <strain evidence="9">MO-1</strain>
    </source>
</reference>